<accession>A0ABV1L3N6</accession>
<dbReference type="SUPFAM" id="SSF51556">
    <property type="entry name" value="Metallo-dependent hydrolases"/>
    <property type="match status" value="1"/>
</dbReference>
<evidence type="ECO:0000256" key="1">
    <source>
        <dbReference type="ARBA" id="ARBA00023239"/>
    </source>
</evidence>
<dbReference type="Gene3D" id="3.20.20.140">
    <property type="entry name" value="Metal-dependent hydrolases"/>
    <property type="match status" value="1"/>
</dbReference>
<feature type="domain" description="Amidohydrolase-related" evidence="2">
    <location>
        <begin position="4"/>
        <end position="278"/>
    </location>
</feature>
<name>A0ABV1L3N6_9BACL</name>
<dbReference type="Pfam" id="PF04909">
    <property type="entry name" value="Amidohydro_2"/>
    <property type="match status" value="1"/>
</dbReference>
<keyword evidence="1" id="KW-0456">Lyase</keyword>
<comment type="caution">
    <text evidence="3">The sequence shown here is derived from an EMBL/GenBank/DDBJ whole genome shotgun (WGS) entry which is preliminary data.</text>
</comment>
<proteinExistence type="predicted"/>
<organism evidence="3 4">
    <name type="scientific">Cohnella silvisoli</name>
    <dbReference type="NCBI Taxonomy" id="2873699"/>
    <lineage>
        <taxon>Bacteria</taxon>
        <taxon>Bacillati</taxon>
        <taxon>Bacillota</taxon>
        <taxon>Bacilli</taxon>
        <taxon>Bacillales</taxon>
        <taxon>Paenibacillaceae</taxon>
        <taxon>Cohnella</taxon>
    </lineage>
</organism>
<reference evidence="3 4" key="1">
    <citation type="journal article" date="2023" name="Genome Announc.">
        <title>Pan-Genome Analyses of the Genus Cohnella and Proposal of the Novel Species Cohnella silvisoli sp. nov., Isolated from Forest Soil.</title>
        <authorList>
            <person name="Wang C."/>
            <person name="Mao L."/>
            <person name="Bao G."/>
            <person name="Zhu H."/>
        </authorList>
    </citation>
    <scope>NUCLEOTIDE SEQUENCE [LARGE SCALE GENOMIC DNA]</scope>
    <source>
        <strain evidence="3 4">NL03-T5-1</strain>
    </source>
</reference>
<evidence type="ECO:0000313" key="3">
    <source>
        <dbReference type="EMBL" id="MEQ4486924.1"/>
    </source>
</evidence>
<protein>
    <submittedName>
        <fullName evidence="3">Amidohydrolase family protein</fullName>
    </submittedName>
</protein>
<dbReference type="PANTHER" id="PTHR21240">
    <property type="entry name" value="2-AMINO-3-CARBOXYLMUCONATE-6-SEMIALDEHYDE DECARBOXYLASE"/>
    <property type="match status" value="1"/>
</dbReference>
<evidence type="ECO:0000259" key="2">
    <source>
        <dbReference type="Pfam" id="PF04909"/>
    </source>
</evidence>
<dbReference type="Proteomes" id="UP001493487">
    <property type="component" value="Unassembled WGS sequence"/>
</dbReference>
<dbReference type="InterPro" id="IPR032465">
    <property type="entry name" value="ACMSD"/>
</dbReference>
<evidence type="ECO:0000313" key="4">
    <source>
        <dbReference type="Proteomes" id="UP001493487"/>
    </source>
</evidence>
<dbReference type="RefSeq" id="WP_232190003.1">
    <property type="nucleotide sequence ID" value="NZ_JAIOAP010000026.1"/>
</dbReference>
<keyword evidence="4" id="KW-1185">Reference proteome</keyword>
<gene>
    <name evidence="3" type="ORF">QJS35_31565</name>
</gene>
<dbReference type="InterPro" id="IPR032466">
    <property type="entry name" value="Metal_Hydrolase"/>
</dbReference>
<dbReference type="InterPro" id="IPR006680">
    <property type="entry name" value="Amidohydro-rel"/>
</dbReference>
<dbReference type="EMBL" id="JASKHM010000027">
    <property type="protein sequence ID" value="MEQ4486924.1"/>
    <property type="molecule type" value="Genomic_DNA"/>
</dbReference>
<dbReference type="CDD" id="cd01292">
    <property type="entry name" value="metallo-dependent_hydrolases"/>
    <property type="match status" value="1"/>
</dbReference>
<dbReference type="PANTHER" id="PTHR21240:SF19">
    <property type="entry name" value="CATALYTIC_ HYDROLASE"/>
    <property type="match status" value="1"/>
</dbReference>
<sequence length="279" mass="31094">MIFDCHTHLIEKEHLTGNFLSDALRVGGQDYNMTSTYSQHSEAMKDCSGAIVLAVDAPYIGFNVPNEYVAEYVAKDPTRMFGFASVDPNRIGAENILENAVRELGLVGLKLAPIYQNFHPQANIAYPVYAKAQELKLPVMWHQGTSYPSQGPLDISRPVFLDPVARSFPDLKMIIAHLGHPWMGEAISVVRKHPNLFADISALGKRPWQMYNAMIEAIEYGIEDKLLFGTDYPNFTVEQTVDALTGLNRLVEGTNLPRIPDRVIDKILNKNAPEVLGLV</sequence>